<dbReference type="NCBIfam" id="NF002344">
    <property type="entry name" value="PRK01305.2-1"/>
    <property type="match status" value="1"/>
</dbReference>
<dbReference type="InterPro" id="IPR007471">
    <property type="entry name" value="N-end_Aminoacyl_Trfase_N"/>
</dbReference>
<protein>
    <recommendedName>
        <fullName evidence="4">Aspartate/glutamate leucyltransferase</fullName>
        <ecNumber evidence="4">2.3.2.29</ecNumber>
    </recommendedName>
</protein>
<keyword evidence="7" id="KW-1185">Reference proteome</keyword>
<dbReference type="Gene3D" id="3.40.630.30">
    <property type="match status" value="1"/>
</dbReference>
<dbReference type="PIRSF" id="PIRSF037208">
    <property type="entry name" value="ATE_pro_prd"/>
    <property type="match status" value="1"/>
</dbReference>
<feature type="domain" description="N-acetyltransferase" evidence="5">
    <location>
        <begin position="101"/>
        <end position="246"/>
    </location>
</feature>
<dbReference type="InterPro" id="IPR007472">
    <property type="entry name" value="N-end_Aminoacyl_Trfase_C"/>
</dbReference>
<dbReference type="GO" id="GO:0008914">
    <property type="term" value="F:leucyl-tRNA--protein transferase activity"/>
    <property type="evidence" value="ECO:0007669"/>
    <property type="project" value="UniProtKB-UniRule"/>
</dbReference>
<dbReference type="PANTHER" id="PTHR21367:SF1">
    <property type="entry name" value="ARGINYL-TRNA--PROTEIN TRANSFERASE 1"/>
    <property type="match status" value="1"/>
</dbReference>
<dbReference type="AlphaFoldDB" id="A0A4Q0Y113"/>
<dbReference type="STRING" id="877500.GCA_000935065_01930"/>
<keyword evidence="1 4" id="KW-0963">Cytoplasm</keyword>
<evidence type="ECO:0000256" key="2">
    <source>
        <dbReference type="ARBA" id="ARBA00022679"/>
    </source>
</evidence>
<dbReference type="InterPro" id="IPR016181">
    <property type="entry name" value="Acyl_CoA_acyltransferase"/>
</dbReference>
<comment type="catalytic activity">
    <reaction evidence="4">
        <text>N-terminal L-aspartyl-[protein] + L-leucyl-tRNA(Leu) = N-terminal L-leucyl-L-aspartyl-[protein] + tRNA(Leu) + H(+)</text>
        <dbReference type="Rhea" id="RHEA:50420"/>
        <dbReference type="Rhea" id="RHEA-COMP:9613"/>
        <dbReference type="Rhea" id="RHEA-COMP:9622"/>
        <dbReference type="Rhea" id="RHEA-COMP:12669"/>
        <dbReference type="Rhea" id="RHEA-COMP:12674"/>
        <dbReference type="ChEBI" id="CHEBI:15378"/>
        <dbReference type="ChEBI" id="CHEBI:64720"/>
        <dbReference type="ChEBI" id="CHEBI:78442"/>
        <dbReference type="ChEBI" id="CHEBI:78494"/>
        <dbReference type="ChEBI" id="CHEBI:133042"/>
        <dbReference type="EC" id="2.3.2.29"/>
    </reaction>
</comment>
<evidence type="ECO:0000256" key="1">
    <source>
        <dbReference type="ARBA" id="ARBA00022490"/>
    </source>
</evidence>
<comment type="subcellular location">
    <subcellularLocation>
        <location evidence="4">Cytoplasm</location>
    </subcellularLocation>
</comment>
<comment type="similarity">
    <text evidence="4">Belongs to the R-transferase family. Bpt subfamily.</text>
</comment>
<organism evidence="6 7">
    <name type="scientific">Halarcobacter anaerophilus</name>
    <dbReference type="NCBI Taxonomy" id="877500"/>
    <lineage>
        <taxon>Bacteria</taxon>
        <taxon>Pseudomonadati</taxon>
        <taxon>Campylobacterota</taxon>
        <taxon>Epsilonproteobacteria</taxon>
        <taxon>Campylobacterales</taxon>
        <taxon>Arcobacteraceae</taxon>
        <taxon>Halarcobacter</taxon>
    </lineage>
</organism>
<dbReference type="GO" id="GO:0016747">
    <property type="term" value="F:acyltransferase activity, transferring groups other than amino-acyl groups"/>
    <property type="evidence" value="ECO:0007669"/>
    <property type="project" value="InterPro"/>
</dbReference>
<sequence>MHILEHDVEFVEENRECSYFDNEVSDIRYRYIHKCTKTDYQNMLEHGWRRFGKMHFVPECKNCTKCVSMRIDVANYKFSKSEKRVFKKNLDTKLYIQPPSLTLDHLRLYDKYHNHMNEKKNWVYHPIEPSEYDRSYVQGKEDYTKEFLYVKDGKLIGVALVDILPKSISSIYCYYDHDYEKLSIGKFSILAQIKIAKELNIPYIYLGYWIKNHFSMGYKEGYTPFEVLKNRASLQEEAIWEKYDKNKS</sequence>
<reference evidence="6 7" key="1">
    <citation type="submission" date="2017-10" db="EMBL/GenBank/DDBJ databases">
        <title>Genomics of the genus Arcobacter.</title>
        <authorList>
            <person name="Perez-Cataluna A."/>
            <person name="Figueras M.J."/>
        </authorList>
    </citation>
    <scope>NUCLEOTIDE SEQUENCE [LARGE SCALE GENOMIC DNA]</scope>
    <source>
        <strain evidence="6 7">DSM 24636</strain>
    </source>
</reference>
<dbReference type="Pfam" id="PF04377">
    <property type="entry name" value="ATE_C"/>
    <property type="match status" value="1"/>
</dbReference>
<dbReference type="NCBIfam" id="NF002346">
    <property type="entry name" value="PRK01305.2-3"/>
    <property type="match status" value="1"/>
</dbReference>
<dbReference type="OrthoDB" id="9782022at2"/>
<dbReference type="SUPFAM" id="SSF55729">
    <property type="entry name" value="Acyl-CoA N-acyltransferases (Nat)"/>
    <property type="match status" value="1"/>
</dbReference>
<evidence type="ECO:0000313" key="7">
    <source>
        <dbReference type="Proteomes" id="UP000290191"/>
    </source>
</evidence>
<dbReference type="GO" id="GO:0071596">
    <property type="term" value="P:ubiquitin-dependent protein catabolic process via the N-end rule pathway"/>
    <property type="evidence" value="ECO:0007669"/>
    <property type="project" value="InterPro"/>
</dbReference>
<dbReference type="InterPro" id="IPR000182">
    <property type="entry name" value="GNAT_dom"/>
</dbReference>
<dbReference type="RefSeq" id="WP_044417558.1">
    <property type="nucleotide sequence ID" value="NZ_CP041070.1"/>
</dbReference>
<evidence type="ECO:0000256" key="4">
    <source>
        <dbReference type="HAMAP-Rule" id="MF_00689"/>
    </source>
</evidence>
<comment type="caution">
    <text evidence="6">The sequence shown here is derived from an EMBL/GenBank/DDBJ whole genome shotgun (WGS) entry which is preliminary data.</text>
</comment>
<accession>A0A4Q0Y113</accession>
<dbReference type="EC" id="2.3.2.29" evidence="4"/>
<dbReference type="EMBL" id="PDKO01000006">
    <property type="protein sequence ID" value="RXJ62784.1"/>
    <property type="molecule type" value="Genomic_DNA"/>
</dbReference>
<keyword evidence="3 4" id="KW-0012">Acyltransferase</keyword>
<dbReference type="GO" id="GO:0004057">
    <property type="term" value="F:arginyl-tRNA--protein transferase activity"/>
    <property type="evidence" value="ECO:0007669"/>
    <property type="project" value="InterPro"/>
</dbReference>
<dbReference type="HAMAP" id="MF_00689">
    <property type="entry name" value="Bpt"/>
    <property type="match status" value="1"/>
</dbReference>
<evidence type="ECO:0000256" key="3">
    <source>
        <dbReference type="ARBA" id="ARBA00023315"/>
    </source>
</evidence>
<keyword evidence="2 4" id="KW-0808">Transferase</keyword>
<dbReference type="GO" id="GO:0005737">
    <property type="term" value="C:cytoplasm"/>
    <property type="evidence" value="ECO:0007669"/>
    <property type="project" value="UniProtKB-SubCell"/>
</dbReference>
<gene>
    <name evidence="4" type="primary">bpt</name>
    <name evidence="6" type="ORF">CRV06_08090</name>
</gene>
<name>A0A4Q0Y113_9BACT</name>
<evidence type="ECO:0000259" key="5">
    <source>
        <dbReference type="PROSITE" id="PS51186"/>
    </source>
</evidence>
<dbReference type="Proteomes" id="UP000290191">
    <property type="component" value="Unassembled WGS sequence"/>
</dbReference>
<dbReference type="Pfam" id="PF04376">
    <property type="entry name" value="ATE_N"/>
    <property type="match status" value="1"/>
</dbReference>
<dbReference type="PANTHER" id="PTHR21367">
    <property type="entry name" value="ARGININE-TRNA-PROTEIN TRANSFERASE 1"/>
    <property type="match status" value="1"/>
</dbReference>
<proteinExistence type="inferred from homology"/>
<evidence type="ECO:0000313" key="6">
    <source>
        <dbReference type="EMBL" id="RXJ62784.1"/>
    </source>
</evidence>
<comment type="catalytic activity">
    <reaction evidence="4">
        <text>N-terminal L-glutamyl-[protein] + L-leucyl-tRNA(Leu) = N-terminal L-leucyl-L-glutamyl-[protein] + tRNA(Leu) + H(+)</text>
        <dbReference type="Rhea" id="RHEA:50412"/>
        <dbReference type="Rhea" id="RHEA-COMP:9613"/>
        <dbReference type="Rhea" id="RHEA-COMP:9622"/>
        <dbReference type="Rhea" id="RHEA-COMP:12664"/>
        <dbReference type="Rhea" id="RHEA-COMP:12668"/>
        <dbReference type="ChEBI" id="CHEBI:15378"/>
        <dbReference type="ChEBI" id="CHEBI:64721"/>
        <dbReference type="ChEBI" id="CHEBI:78442"/>
        <dbReference type="ChEBI" id="CHEBI:78494"/>
        <dbReference type="ChEBI" id="CHEBI:133041"/>
        <dbReference type="EC" id="2.3.2.29"/>
    </reaction>
</comment>
<dbReference type="PROSITE" id="PS51186">
    <property type="entry name" value="GNAT"/>
    <property type="match status" value="1"/>
</dbReference>
<dbReference type="InterPro" id="IPR017138">
    <property type="entry name" value="Asp_Glu_LeuTrfase"/>
</dbReference>
<dbReference type="InterPro" id="IPR030700">
    <property type="entry name" value="N-end_Aminoacyl_Trfase"/>
</dbReference>
<comment type="function">
    <text evidence="4">Functions in the N-end rule pathway of protein degradation where it conjugates Leu from its aminoacyl-tRNA to the N-termini of proteins containing an N-terminal aspartate or glutamate.</text>
</comment>